<proteinExistence type="predicted"/>
<feature type="region of interest" description="Disordered" evidence="1">
    <location>
        <begin position="1"/>
        <end position="43"/>
    </location>
</feature>
<feature type="compositionally biased region" description="Basic residues" evidence="1">
    <location>
        <begin position="1"/>
        <end position="16"/>
    </location>
</feature>
<evidence type="ECO:0000313" key="3">
    <source>
        <dbReference type="EMBL" id="SPD29272.1"/>
    </source>
</evidence>
<evidence type="ECO:0000259" key="2">
    <source>
        <dbReference type="PROSITE" id="PS50878"/>
    </source>
</evidence>
<dbReference type="PROSITE" id="PS50878">
    <property type="entry name" value="RT_POL"/>
    <property type="match status" value="1"/>
</dbReference>
<dbReference type="InterPro" id="IPR043502">
    <property type="entry name" value="DNA/RNA_pol_sf"/>
</dbReference>
<dbReference type="InterPro" id="IPR036691">
    <property type="entry name" value="Endo/exonu/phosph_ase_sf"/>
</dbReference>
<feature type="domain" description="Reverse transcriptase" evidence="2">
    <location>
        <begin position="1007"/>
        <end position="1286"/>
    </location>
</feature>
<reference evidence="3" key="1">
    <citation type="submission" date="2018-02" db="EMBL/GenBank/DDBJ databases">
        <authorList>
            <person name="Cohen D.B."/>
            <person name="Kent A.D."/>
        </authorList>
    </citation>
    <scope>NUCLEOTIDE SEQUENCE</scope>
</reference>
<dbReference type="PANTHER" id="PTHR33116">
    <property type="entry name" value="REVERSE TRANSCRIPTASE ZINC-BINDING DOMAIN-CONTAINING PROTEIN-RELATED-RELATED"/>
    <property type="match status" value="1"/>
</dbReference>
<dbReference type="InterPro" id="IPR000477">
    <property type="entry name" value="RT_dom"/>
</dbReference>
<protein>
    <recommendedName>
        <fullName evidence="2">Reverse transcriptase domain-containing protein</fullName>
    </recommendedName>
</protein>
<organism evidence="3">
    <name type="scientific">Fagus sylvatica</name>
    <name type="common">Beechnut</name>
    <dbReference type="NCBI Taxonomy" id="28930"/>
    <lineage>
        <taxon>Eukaryota</taxon>
        <taxon>Viridiplantae</taxon>
        <taxon>Streptophyta</taxon>
        <taxon>Embryophyta</taxon>
        <taxon>Tracheophyta</taxon>
        <taxon>Spermatophyta</taxon>
        <taxon>Magnoliopsida</taxon>
        <taxon>eudicotyledons</taxon>
        <taxon>Gunneridae</taxon>
        <taxon>Pentapetalae</taxon>
        <taxon>rosids</taxon>
        <taxon>fabids</taxon>
        <taxon>Fagales</taxon>
        <taxon>Fagaceae</taxon>
        <taxon>Fagus</taxon>
    </lineage>
</organism>
<dbReference type="GO" id="GO:0003824">
    <property type="term" value="F:catalytic activity"/>
    <property type="evidence" value="ECO:0007669"/>
    <property type="project" value="InterPro"/>
</dbReference>
<dbReference type="SUPFAM" id="SSF56672">
    <property type="entry name" value="DNA/RNA polymerases"/>
    <property type="match status" value="1"/>
</dbReference>
<dbReference type="SUPFAM" id="SSF56219">
    <property type="entry name" value="DNase I-like"/>
    <property type="match status" value="1"/>
</dbReference>
<dbReference type="CDD" id="cd01650">
    <property type="entry name" value="RT_nLTR_like"/>
    <property type="match status" value="1"/>
</dbReference>
<accession>A0A2N9IWM4</accession>
<dbReference type="PANTHER" id="PTHR33116:SF78">
    <property type="entry name" value="OS12G0587133 PROTEIN"/>
    <property type="match status" value="1"/>
</dbReference>
<dbReference type="Pfam" id="PF03372">
    <property type="entry name" value="Exo_endo_phos"/>
    <property type="match status" value="1"/>
</dbReference>
<evidence type="ECO:0000256" key="1">
    <source>
        <dbReference type="SAM" id="MobiDB-lite"/>
    </source>
</evidence>
<dbReference type="Pfam" id="PF00078">
    <property type="entry name" value="RVT_1"/>
    <property type="match status" value="1"/>
</dbReference>
<dbReference type="Gene3D" id="3.60.10.10">
    <property type="entry name" value="Endonuclease/exonuclease/phosphatase"/>
    <property type="match status" value="1"/>
</dbReference>
<name>A0A2N9IWM4_FAGSY</name>
<dbReference type="InterPro" id="IPR025558">
    <property type="entry name" value="DUF4283"/>
</dbReference>
<dbReference type="Pfam" id="PF14111">
    <property type="entry name" value="DUF4283"/>
    <property type="match status" value="1"/>
</dbReference>
<sequence>MVNRRGGKKGRGRPRKGVLCSPLACSSSDINEDSGEPDLIYEHAGEGISRVALPTHLEGQADDKLDGQADDDKHNSELDGMLHEKDVGHLDWENLSLLDKEDNPYGFVPPLQDTIVDEAKVLLSQVKKDCEFPLMDVMVDKSASLVNTHTVGVNHMVVTDQLHLGRDAVGGSGSKPVRKIEQSWKDLFIHEQRPDAKLEFHAPLKIGGKVKVQPPQEAVDEGIAKWESSLVGQFLDTPLPFWLVKRTVDGLWGQFGKVETFSLDNGLFLFKFDNVHSRDNVLESRIWHVANKPLILRKWKPGLQPLDLSLTEVPIWIKILRLPLEYWNSICLSYIASGVGKPLFADANTASNTRLGFARVFVEVDVNAQFPEEIEVDMGNGHAFVVGIEYSWIPVKCSKCSVFGHLTRDCAANRGTKQGTKHMRQWVPKNQHKARDKEDLTGAVHPKVTEVPPQHPVKKKKADSSSNMFSSLSVMDRDENLNGGLVENVYSTPSRGFSNLTVQQVIAEALKSNTKINFQSKKKGGLRELGETSKGHEVRKQITKCKANVVCLVETRIREENFQSISDKFLLGWGRASCFSNQHLCRIWLLWKVEDISIRIIFTSSQSLHCSVTLLESKTDCYITFIYASNDGMDRRQLWLDLEDIQGMVAKSPWLLAGDFNVIKAPTEKLGGLALNSYEKEFKSCTEAIGIEDHPAVGCFYTWTNRREDGQFIVKKLDRVLVNHAWFALFPQCIVHFLPPGISDHSAALISIGEKHNFGPKPFKFFNIWGDHKNFLSWVEEAWATEIVGSPMFTLSKKLKAVKAKLRDVDKDLYGCISQKVNTIRQKLEAIQVSLMQRQSDISLRKVEHECLHELTSILGAEEAYLKQKARNKWLQLGDQNNKYFYNQIKARQARNAIKCLVDSDGNRLEDPAQIKQEIITFYEQLFGQSTLVNEGGMMNRVSALMSPKISGESQSFLQHEVTDDEIRCTMFSLGSEKAPGPDGFTAHFFKKAWSIVGEEVCQAVKSFFQSSSLLKEFNSTIITLVPKVPNPSKVAEFRPIACCNVLYKCITKILANRLNSCLSELISSNQTAFVKGRNISENILLAQELVKGYHKDKGKARCAIKVDLKKAYDSVEWSFILMSLLAVGCPPIYVNWVRECITTPRFSISLNGSLAGYFKGGKGLRQGDPLSPYLFVLAMEVLTQLFQAKVRESNQFKFHPQCENLKITHLSFADDLMIFVAADLHSVQLVKDTLDEFKELSGLSVNHSKSEVFCAAVPTVLQDQILSILQFRVGKLPVRYLGMPLIAGRLSYSDCIPLIEKITARINSWTARHLSFAGRLQLISSVLNSVQMFWSSIFILPKKVITAVEKQFNHFLWNGHAEGRGGSKVSWKQVCLPKQEGGLGLKRIEEWNKAAVLKHIWHLFTQAGSLWVAWVHDVLLKGKSFWAVRIPQSCSWGWRKLLKLRLEARDLLTHEVGDGSTIFLWHDRWHPNGVLYQTYGHRVVYDAASNLHAKVSSVIHNKEWCWCPARSEDMVDIQRKLSLIQIKESDKVVWALTATGIFNCAATWQHLRSKQIEVPWWKLVWFREAIPKHCFIGCTWKIETIYSSSALFRIESGNTLWLLCLVSSAPEDWDLLLEWGIKNLKGRSFRVTLCKIAWWATVYHLWLQRNARLHAGEVKSEEQIIKAIRRDVKAKMEAIKAPASILHNTLCNNWHILLCTA</sequence>
<dbReference type="EMBL" id="OIVN01006266">
    <property type="protein sequence ID" value="SPD29272.1"/>
    <property type="molecule type" value="Genomic_DNA"/>
</dbReference>
<gene>
    <name evidence="3" type="ORF">FSB_LOCUS57154</name>
</gene>
<dbReference type="InterPro" id="IPR005135">
    <property type="entry name" value="Endo/exonuclease/phosphatase"/>
</dbReference>
<feature type="region of interest" description="Disordered" evidence="1">
    <location>
        <begin position="428"/>
        <end position="465"/>
    </location>
</feature>